<gene>
    <name evidence="1" type="ORF">KLDO_g2770</name>
</gene>
<dbReference type="EMBL" id="CCBQ010000038">
    <property type="protein sequence ID" value="CDO94506.1"/>
    <property type="molecule type" value="Genomic_DNA"/>
</dbReference>
<protein>
    <submittedName>
        <fullName evidence="1">WGS project CCBQ000000000 data, contig 00017</fullName>
    </submittedName>
</protein>
<dbReference type="Pfam" id="PF17119">
    <property type="entry name" value="MMU163"/>
    <property type="match status" value="1"/>
</dbReference>
<comment type="caution">
    <text evidence="1">The sequence shown here is derived from an EMBL/GenBank/DDBJ whole genome shotgun (WGS) entry which is preliminary data.</text>
</comment>
<dbReference type="InterPro" id="IPR031342">
    <property type="entry name" value="Mug163-like"/>
</dbReference>
<evidence type="ECO:0000313" key="1">
    <source>
        <dbReference type="EMBL" id="CDO94506.1"/>
    </source>
</evidence>
<organism evidence="1 2">
    <name type="scientific">Kluyveromyces dobzhanskii CBS 2104</name>
    <dbReference type="NCBI Taxonomy" id="1427455"/>
    <lineage>
        <taxon>Eukaryota</taxon>
        <taxon>Fungi</taxon>
        <taxon>Dikarya</taxon>
        <taxon>Ascomycota</taxon>
        <taxon>Saccharomycotina</taxon>
        <taxon>Saccharomycetes</taxon>
        <taxon>Saccharomycetales</taxon>
        <taxon>Saccharomycetaceae</taxon>
        <taxon>Kluyveromyces</taxon>
    </lineage>
</organism>
<proteinExistence type="predicted"/>
<reference evidence="1 2" key="1">
    <citation type="submission" date="2014-03" db="EMBL/GenBank/DDBJ databases">
        <title>The genome of Kluyveromyces dobzhanskii.</title>
        <authorList>
            <person name="Nystedt B."/>
            <person name="Astrom S."/>
        </authorList>
    </citation>
    <scope>NUCLEOTIDE SEQUENCE [LARGE SCALE GENOMIC DNA]</scope>
    <source>
        <strain evidence="1 2">CBS 2104</strain>
    </source>
</reference>
<dbReference type="OrthoDB" id="5329385at2759"/>
<evidence type="ECO:0000313" key="2">
    <source>
        <dbReference type="Proteomes" id="UP000031516"/>
    </source>
</evidence>
<dbReference type="Proteomes" id="UP000031516">
    <property type="component" value="Unassembled WGS sequence"/>
</dbReference>
<keyword evidence="2" id="KW-1185">Reference proteome</keyword>
<name>A0A0A8L8B7_9SACH</name>
<dbReference type="AlphaFoldDB" id="A0A0A8L8B7"/>
<accession>A0A0A8L8B7</accession>
<sequence length="171" mass="19199">MSIAVKRSGLLRAVRQYTGTAGCAIRGNNGKLSAEDARRVNLGCTITYLQSNVPHLLQTSLHEPRLSKDIELKIMPITHPVRIKSLDVEKDDIIMGWETQPLATDTLESIKKAESETRLSGIFIFGLNRNCDKITRHVIDDVQIVREDNKMDFTSKVENGAIAYCKSWSRT</sequence>